<feature type="chain" id="PRO_5013371211" description="DUF7707 domain-containing protein" evidence="2">
    <location>
        <begin position="20"/>
        <end position="198"/>
    </location>
</feature>
<accession>A0A232M6T6</accession>
<dbReference type="Pfam" id="PF24808">
    <property type="entry name" value="DUF7707"/>
    <property type="match status" value="1"/>
</dbReference>
<dbReference type="PANTHER" id="PTHR38118:SF2">
    <property type="entry name" value="CDP-ALCOHOL PHOSPHATIDYLTRANSFERASE PROTEIN"/>
    <property type="match status" value="1"/>
</dbReference>
<dbReference type="OrthoDB" id="2439692at2759"/>
<evidence type="ECO:0000256" key="1">
    <source>
        <dbReference type="SAM" id="Phobius"/>
    </source>
</evidence>
<evidence type="ECO:0000313" key="5">
    <source>
        <dbReference type="Proteomes" id="UP000243515"/>
    </source>
</evidence>
<evidence type="ECO:0000256" key="2">
    <source>
        <dbReference type="SAM" id="SignalP"/>
    </source>
</evidence>
<proteinExistence type="predicted"/>
<evidence type="ECO:0000259" key="3">
    <source>
        <dbReference type="Pfam" id="PF24808"/>
    </source>
</evidence>
<keyword evidence="1" id="KW-0472">Membrane</keyword>
<keyword evidence="1" id="KW-0812">Transmembrane</keyword>
<evidence type="ECO:0000313" key="4">
    <source>
        <dbReference type="EMBL" id="OXV12072.1"/>
    </source>
</evidence>
<dbReference type="InterPro" id="IPR056124">
    <property type="entry name" value="DUF7707"/>
</dbReference>
<keyword evidence="5" id="KW-1185">Reference proteome</keyword>
<keyword evidence="2" id="KW-0732">Signal</keyword>
<feature type="domain" description="DUF7707" evidence="3">
    <location>
        <begin position="21"/>
        <end position="125"/>
    </location>
</feature>
<reference evidence="4 5" key="1">
    <citation type="journal article" date="2015" name="Environ. Microbiol.">
        <title>Metagenome sequence of Elaphomyces granulatus from sporocarp tissue reveals Ascomycota ectomycorrhizal fingerprints of genome expansion and a Proteobacteria-rich microbiome.</title>
        <authorList>
            <person name="Quandt C.A."/>
            <person name="Kohler A."/>
            <person name="Hesse C.N."/>
            <person name="Sharpton T.J."/>
            <person name="Martin F."/>
            <person name="Spatafora J.W."/>
        </authorList>
    </citation>
    <scope>NUCLEOTIDE SEQUENCE [LARGE SCALE GENOMIC DNA]</scope>
    <source>
        <strain evidence="4 5">OSC145934</strain>
    </source>
</reference>
<name>A0A232M6T6_9EURO</name>
<dbReference type="PANTHER" id="PTHR38118">
    <property type="entry name" value="ANCHORED CELL WALL PROTEIN 11-RELATED"/>
    <property type="match status" value="1"/>
</dbReference>
<gene>
    <name evidence="4" type="ORF">Egran_00167</name>
</gene>
<comment type="caution">
    <text evidence="4">The sequence shown here is derived from an EMBL/GenBank/DDBJ whole genome shotgun (WGS) entry which is preliminary data.</text>
</comment>
<dbReference type="AlphaFoldDB" id="A0A232M6T6"/>
<sequence length="198" mass="20115">MRKSAVLLAISSIVALVTTQSIDPNTIDPALRASWCEDQQTACPLICLQLPGANGNPESNSCDPGSLSYSCVCSNGVTPDTSNYTLTIPYFVCTTNNQNCVGNCSGVSTCQAACTQDHPCGAQNPKRVNISSTTSTVGATGSPTGSGSGNVVYTGFGSSATGTAKSVAAARAMAFEFGQLYGLGVVFAGLFAGFAIIL</sequence>
<dbReference type="Proteomes" id="UP000243515">
    <property type="component" value="Unassembled WGS sequence"/>
</dbReference>
<organism evidence="4 5">
    <name type="scientific">Elaphomyces granulatus</name>
    <dbReference type="NCBI Taxonomy" id="519963"/>
    <lineage>
        <taxon>Eukaryota</taxon>
        <taxon>Fungi</taxon>
        <taxon>Dikarya</taxon>
        <taxon>Ascomycota</taxon>
        <taxon>Pezizomycotina</taxon>
        <taxon>Eurotiomycetes</taxon>
        <taxon>Eurotiomycetidae</taxon>
        <taxon>Eurotiales</taxon>
        <taxon>Elaphomycetaceae</taxon>
        <taxon>Elaphomyces</taxon>
    </lineage>
</organism>
<feature type="transmembrane region" description="Helical" evidence="1">
    <location>
        <begin position="180"/>
        <end position="197"/>
    </location>
</feature>
<keyword evidence="1" id="KW-1133">Transmembrane helix</keyword>
<feature type="signal peptide" evidence="2">
    <location>
        <begin position="1"/>
        <end position="19"/>
    </location>
</feature>
<dbReference type="EMBL" id="NPHW01002149">
    <property type="protein sequence ID" value="OXV12072.1"/>
    <property type="molecule type" value="Genomic_DNA"/>
</dbReference>
<protein>
    <recommendedName>
        <fullName evidence="3">DUF7707 domain-containing protein</fullName>
    </recommendedName>
</protein>